<name>A0A0J8VHG6_9GAMM</name>
<dbReference type="Pfam" id="PF13265">
    <property type="entry name" value="DUF4056"/>
    <property type="match status" value="1"/>
</dbReference>
<proteinExistence type="predicted"/>
<reference evidence="2 3" key="1">
    <citation type="submission" date="2018-01" db="EMBL/GenBank/DDBJ databases">
        <title>Whole genome sequencing of Histamine producing bacteria.</title>
        <authorList>
            <person name="Butler K."/>
        </authorList>
    </citation>
    <scope>NUCLEOTIDE SEQUENCE [LARGE SCALE GENOMIC DNA]</scope>
    <source>
        <strain evidence="2 3">DSM 24669</strain>
    </source>
</reference>
<organism evidence="2 3">
    <name type="scientific">Photobacterium swingsii</name>
    <dbReference type="NCBI Taxonomy" id="680026"/>
    <lineage>
        <taxon>Bacteria</taxon>
        <taxon>Pseudomonadati</taxon>
        <taxon>Pseudomonadota</taxon>
        <taxon>Gammaproteobacteria</taxon>
        <taxon>Vibrionales</taxon>
        <taxon>Vibrionaceae</taxon>
        <taxon>Photobacterium</taxon>
    </lineage>
</organism>
<accession>A0A0J8VHG6</accession>
<gene>
    <name evidence="2" type="ORF">C9I94_08010</name>
</gene>
<dbReference type="STRING" id="680026.AB733_04100"/>
<dbReference type="EMBL" id="PYLZ01000003">
    <property type="protein sequence ID" value="PSW25575.1"/>
    <property type="molecule type" value="Genomic_DNA"/>
</dbReference>
<dbReference type="RefSeq" id="WP_084711706.1">
    <property type="nucleotide sequence ID" value="NZ_AP024853.1"/>
</dbReference>
<evidence type="ECO:0000313" key="3">
    <source>
        <dbReference type="Proteomes" id="UP000240481"/>
    </source>
</evidence>
<dbReference type="InterPro" id="IPR025130">
    <property type="entry name" value="DUF4056"/>
</dbReference>
<evidence type="ECO:0000313" key="2">
    <source>
        <dbReference type="EMBL" id="PSW25575.1"/>
    </source>
</evidence>
<dbReference type="PROSITE" id="PS51257">
    <property type="entry name" value="PROKAR_LIPOPROTEIN"/>
    <property type="match status" value="1"/>
</dbReference>
<keyword evidence="3" id="KW-1185">Reference proteome</keyword>
<sequence length="443" mass="49131">MINFSLKPLLSLALCAVLSGCATEAWQIHATPSESQVQTILSGGEIRQEEWLITPSQLPDLSVPDNVRPCCAFGDMQKVRLGPVPLPFFRLNNVVSLDEVGPHKFASGIYHYTPASASASGITGSENNGLLYTTQGGFIDLAHVRDTADDTMGLFFEMLLHLGTTHRIELPAELGPRYVEMKAFDVSGFTDSQKWLIAANMAARIAYFKAESHEIAQWHGYSSFSQWPETISAYSPEDLYSNMLGAKLSLALIEQHKMLNETEYNQNLTLWIAASLKQLGAVSTEQAQLALAAVDGQWWDSTESIPSKYMILKRHYTMGDHQVPHVLGTKGGDKDVVAGDMLKNMVADADTNGNSEEQQNRHALLAHIEPTALSLASEVEGIQLDDIARLVLEVDEDYADTFSHVPPALWKHRIEHTHFQQIADYAQQLDEQDLLQLRQSNDQ</sequence>
<dbReference type="AlphaFoldDB" id="A0A0J8VHG6"/>
<protein>
    <submittedName>
        <fullName evidence="2">DUF4056 domain-containing protein</fullName>
    </submittedName>
</protein>
<dbReference type="OrthoDB" id="1164519at2"/>
<dbReference type="Proteomes" id="UP000240481">
    <property type="component" value="Unassembled WGS sequence"/>
</dbReference>
<feature type="chain" id="PRO_5030009211" evidence="1">
    <location>
        <begin position="25"/>
        <end position="443"/>
    </location>
</feature>
<evidence type="ECO:0000256" key="1">
    <source>
        <dbReference type="SAM" id="SignalP"/>
    </source>
</evidence>
<feature type="signal peptide" evidence="1">
    <location>
        <begin position="1"/>
        <end position="24"/>
    </location>
</feature>
<comment type="caution">
    <text evidence="2">The sequence shown here is derived from an EMBL/GenBank/DDBJ whole genome shotgun (WGS) entry which is preliminary data.</text>
</comment>
<keyword evidence="1" id="KW-0732">Signal</keyword>